<dbReference type="EMBL" id="QUZT01000029">
    <property type="protein sequence ID" value="TFY93009.1"/>
    <property type="molecule type" value="Genomic_DNA"/>
</dbReference>
<keyword evidence="3" id="KW-1185">Reference proteome</keyword>
<feature type="domain" description="HNH nuclease" evidence="1">
    <location>
        <begin position="77"/>
        <end position="121"/>
    </location>
</feature>
<keyword evidence="2" id="KW-0255">Endonuclease</keyword>
<comment type="caution">
    <text evidence="2">The sequence shown here is derived from an EMBL/GenBank/DDBJ whole genome shotgun (WGS) entry which is preliminary data.</text>
</comment>
<dbReference type="InterPro" id="IPR003615">
    <property type="entry name" value="HNH_nuc"/>
</dbReference>
<keyword evidence="2" id="KW-0540">Nuclease</keyword>
<evidence type="ECO:0000313" key="2">
    <source>
        <dbReference type="EMBL" id="TFY93009.1"/>
    </source>
</evidence>
<dbReference type="AlphaFoldDB" id="A0A4Z0B3J2"/>
<sequence length="153" mass="17198">MLSQLPGRTLTAICQRAKGMGIRKSAAHRAESSRKAFFDAWGKRGKPPGQAPRPIGATHRKGRYILVKVAQPDVWKPLHTHAWEQANGPVPEGMIVAAKDGNVQNIELDNLCLRTLSENQVRRHAKHKDLPEELIDILHLQNEIKKEIKRRAS</sequence>
<name>A0A4Z0B3J2_9PSED</name>
<protein>
    <submittedName>
        <fullName evidence="2">HNH endonuclease</fullName>
    </submittedName>
</protein>
<dbReference type="InterPro" id="IPR044925">
    <property type="entry name" value="His-Me_finger_sf"/>
</dbReference>
<dbReference type="SUPFAM" id="SSF54060">
    <property type="entry name" value="His-Me finger endonucleases"/>
    <property type="match status" value="1"/>
</dbReference>
<evidence type="ECO:0000313" key="3">
    <source>
        <dbReference type="Proteomes" id="UP000297734"/>
    </source>
</evidence>
<keyword evidence="2" id="KW-0378">Hydrolase</keyword>
<proteinExistence type="predicted"/>
<dbReference type="Pfam" id="PF13392">
    <property type="entry name" value="HNH_3"/>
    <property type="match status" value="1"/>
</dbReference>
<dbReference type="Gene3D" id="3.90.75.20">
    <property type="match status" value="1"/>
</dbReference>
<reference evidence="2 3" key="1">
    <citation type="journal article" date="2019" name="Syst. Appl. Microbiol.">
        <title>New species of pathogenic Pseudomonas isolated from citrus in Tunisia: Proposal of Pseudomonas kairouanensis sp. nov. and Pseudomonas nabeulensis sp. nov.</title>
        <authorList>
            <person name="Oueslati M."/>
            <person name="Mulet M."/>
            <person name="Gomila M."/>
            <person name="Berge O."/>
            <person name="Hajlaoui M.R."/>
            <person name="Lalucat J."/>
            <person name="Sadfi-Zouaoui N."/>
            <person name="Garcia-Valdes E."/>
        </authorList>
    </citation>
    <scope>NUCLEOTIDE SEQUENCE [LARGE SCALE GENOMIC DNA]</scope>
    <source>
        <strain evidence="2 3">E10B</strain>
    </source>
</reference>
<dbReference type="Proteomes" id="UP000297734">
    <property type="component" value="Unassembled WGS sequence"/>
</dbReference>
<organism evidence="2 3">
    <name type="scientific">Pseudomonas nabeulensis</name>
    <dbReference type="NCBI Taxonomy" id="2293833"/>
    <lineage>
        <taxon>Bacteria</taxon>
        <taxon>Pseudomonadati</taxon>
        <taxon>Pseudomonadota</taxon>
        <taxon>Gammaproteobacteria</taxon>
        <taxon>Pseudomonadales</taxon>
        <taxon>Pseudomonadaceae</taxon>
        <taxon>Pseudomonas</taxon>
    </lineage>
</organism>
<accession>A0A4Z0B3J2</accession>
<dbReference type="GO" id="GO:0004519">
    <property type="term" value="F:endonuclease activity"/>
    <property type="evidence" value="ECO:0007669"/>
    <property type="project" value="UniProtKB-KW"/>
</dbReference>
<gene>
    <name evidence="2" type="ORF">DYL61_16540</name>
</gene>
<evidence type="ECO:0000259" key="1">
    <source>
        <dbReference type="Pfam" id="PF13392"/>
    </source>
</evidence>
<dbReference type="OrthoDB" id="6638408at2"/>